<reference evidence="1" key="1">
    <citation type="submission" date="2020-08" db="EMBL/GenBank/DDBJ databases">
        <title>Plant Genome Project.</title>
        <authorList>
            <person name="Zhang R.-G."/>
        </authorList>
    </citation>
    <scope>NUCLEOTIDE SEQUENCE</scope>
    <source>
        <strain evidence="1">WSP0</strain>
        <tissue evidence="1">Leaf</tissue>
    </source>
</reference>
<evidence type="ECO:0000313" key="2">
    <source>
        <dbReference type="Proteomes" id="UP000823749"/>
    </source>
</evidence>
<gene>
    <name evidence="1" type="ORF">RHGRI_025493</name>
</gene>
<evidence type="ECO:0000313" key="1">
    <source>
        <dbReference type="EMBL" id="KAG5530557.1"/>
    </source>
</evidence>
<dbReference type="EMBL" id="JACTNZ010000009">
    <property type="protein sequence ID" value="KAG5530557.1"/>
    <property type="molecule type" value="Genomic_DNA"/>
</dbReference>
<dbReference type="AlphaFoldDB" id="A0AAV6IPX2"/>
<accession>A0AAV6IPX2</accession>
<proteinExistence type="predicted"/>
<dbReference type="Proteomes" id="UP000823749">
    <property type="component" value="Chromosome 9"/>
</dbReference>
<sequence>MRFSERYRPIPGYDLPLPTSYLCVRLSVVSGKLAYFVSRDTGIIEGVVSWDLWVLEDYGVAEFWTKLHTIRLHTNESFLCPLQSLKNDEILFGGWKDKKLYSFDLKRQEIKEIDHEVDGVVQDVINYTESLVLLNEGIPDYSSDAMSDFEEKEESGIIY</sequence>
<name>A0AAV6IPX2_9ERIC</name>
<evidence type="ECO:0008006" key="3">
    <source>
        <dbReference type="Google" id="ProtNLM"/>
    </source>
</evidence>
<protein>
    <recommendedName>
        <fullName evidence="3">F-box associated domain-containing protein</fullName>
    </recommendedName>
</protein>
<keyword evidence="2" id="KW-1185">Reference proteome</keyword>
<comment type="caution">
    <text evidence="1">The sequence shown here is derived from an EMBL/GenBank/DDBJ whole genome shotgun (WGS) entry which is preliminary data.</text>
</comment>
<organism evidence="1 2">
    <name type="scientific">Rhododendron griersonianum</name>
    <dbReference type="NCBI Taxonomy" id="479676"/>
    <lineage>
        <taxon>Eukaryota</taxon>
        <taxon>Viridiplantae</taxon>
        <taxon>Streptophyta</taxon>
        <taxon>Embryophyta</taxon>
        <taxon>Tracheophyta</taxon>
        <taxon>Spermatophyta</taxon>
        <taxon>Magnoliopsida</taxon>
        <taxon>eudicotyledons</taxon>
        <taxon>Gunneridae</taxon>
        <taxon>Pentapetalae</taxon>
        <taxon>asterids</taxon>
        <taxon>Ericales</taxon>
        <taxon>Ericaceae</taxon>
        <taxon>Ericoideae</taxon>
        <taxon>Rhodoreae</taxon>
        <taxon>Rhododendron</taxon>
    </lineage>
</organism>